<organism evidence="1 2">
    <name type="scientific">Mytilus coruscus</name>
    <name type="common">Sea mussel</name>
    <dbReference type="NCBI Taxonomy" id="42192"/>
    <lineage>
        <taxon>Eukaryota</taxon>
        <taxon>Metazoa</taxon>
        <taxon>Spiralia</taxon>
        <taxon>Lophotrochozoa</taxon>
        <taxon>Mollusca</taxon>
        <taxon>Bivalvia</taxon>
        <taxon>Autobranchia</taxon>
        <taxon>Pteriomorphia</taxon>
        <taxon>Mytilida</taxon>
        <taxon>Mytiloidea</taxon>
        <taxon>Mytilidae</taxon>
        <taxon>Mytilinae</taxon>
        <taxon>Mytilus</taxon>
    </lineage>
</organism>
<dbReference type="AlphaFoldDB" id="A0A6J8DUJ4"/>
<reference evidence="1 2" key="1">
    <citation type="submission" date="2020-06" db="EMBL/GenBank/DDBJ databases">
        <authorList>
            <person name="Li R."/>
            <person name="Bekaert M."/>
        </authorList>
    </citation>
    <scope>NUCLEOTIDE SEQUENCE [LARGE SCALE GENOMIC DNA]</scope>
    <source>
        <strain evidence="2">wild</strain>
    </source>
</reference>
<dbReference type="OrthoDB" id="10043303at2759"/>
<sequence length="266" mass="31212">MCIKIQNEIERQQFNIDYDYFPSIMNTGISVDEDALHIFPRDISQKELLELYPVRIGADGNCLPYTGRVLTFSDQKRAEEIRVRIIIEQTIFKDDYLDQDYLKRGTDISYTNNALLKTYAMYSDEYVPNERLNFTKSGNSLPKRMYPMLGNPNVRKDLHRLILPRQTIAHETSYVMWTTTRTDMNETNWVPNHFVAALKLENRISENTREQEYVADEAVSNAHLTEVHDKNVKTGVESQNVLDIEMEEKKRLPLRILIQMMQRPNT</sequence>
<protein>
    <submittedName>
        <fullName evidence="1">Uncharacterized protein</fullName>
    </submittedName>
</protein>
<evidence type="ECO:0000313" key="1">
    <source>
        <dbReference type="EMBL" id="CAC5411387.1"/>
    </source>
</evidence>
<dbReference type="Proteomes" id="UP000507470">
    <property type="component" value="Unassembled WGS sequence"/>
</dbReference>
<accession>A0A6J8DUJ4</accession>
<gene>
    <name evidence="1" type="ORF">MCOR_44483</name>
</gene>
<proteinExistence type="predicted"/>
<keyword evidence="2" id="KW-1185">Reference proteome</keyword>
<dbReference type="EMBL" id="CACVKT020007842">
    <property type="protein sequence ID" value="CAC5411387.1"/>
    <property type="molecule type" value="Genomic_DNA"/>
</dbReference>
<name>A0A6J8DUJ4_MYTCO</name>
<evidence type="ECO:0000313" key="2">
    <source>
        <dbReference type="Proteomes" id="UP000507470"/>
    </source>
</evidence>